<evidence type="ECO:0000313" key="3">
    <source>
        <dbReference type="Proteomes" id="UP001176941"/>
    </source>
</evidence>
<feature type="compositionally biased region" description="Basic and acidic residues" evidence="1">
    <location>
        <begin position="88"/>
        <end position="97"/>
    </location>
</feature>
<protein>
    <submittedName>
        <fullName evidence="2">Uncharacterized protein</fullName>
    </submittedName>
</protein>
<evidence type="ECO:0000313" key="2">
    <source>
        <dbReference type="EMBL" id="CAI9164091.1"/>
    </source>
</evidence>
<feature type="region of interest" description="Disordered" evidence="1">
    <location>
        <begin position="76"/>
        <end position="107"/>
    </location>
</feature>
<dbReference type="Proteomes" id="UP001176941">
    <property type="component" value="Chromosome 22"/>
</dbReference>
<dbReference type="EMBL" id="OX459958">
    <property type="protein sequence ID" value="CAI9164091.1"/>
    <property type="molecule type" value="Genomic_DNA"/>
</dbReference>
<reference evidence="2" key="1">
    <citation type="submission" date="2023-04" db="EMBL/GenBank/DDBJ databases">
        <authorList>
            <consortium name="ELIXIR-Norway"/>
        </authorList>
    </citation>
    <scope>NUCLEOTIDE SEQUENCE [LARGE SCALE GENOMIC DNA]</scope>
</reference>
<name>A0ABN8YTZ4_RANTA</name>
<evidence type="ECO:0000256" key="1">
    <source>
        <dbReference type="SAM" id="MobiDB-lite"/>
    </source>
</evidence>
<proteinExistence type="predicted"/>
<sequence length="107" mass="11300">TSGIAAEAVEAQEQAGLIHAFQDTASITSVTMLSAKAQRMLKLRVLDQALSKEESGIKACQSCKAADIHFPCTLSQEATGRPQNEEDVVSRKGDDVPKSGSEGNPGR</sequence>
<accession>A0ABN8YTZ4</accession>
<keyword evidence="3" id="KW-1185">Reference proteome</keyword>
<organism evidence="2 3">
    <name type="scientific">Rangifer tarandus platyrhynchus</name>
    <name type="common">Svalbard reindeer</name>
    <dbReference type="NCBI Taxonomy" id="3082113"/>
    <lineage>
        <taxon>Eukaryota</taxon>
        <taxon>Metazoa</taxon>
        <taxon>Chordata</taxon>
        <taxon>Craniata</taxon>
        <taxon>Vertebrata</taxon>
        <taxon>Euteleostomi</taxon>
        <taxon>Mammalia</taxon>
        <taxon>Eutheria</taxon>
        <taxon>Laurasiatheria</taxon>
        <taxon>Artiodactyla</taxon>
        <taxon>Ruminantia</taxon>
        <taxon>Pecora</taxon>
        <taxon>Cervidae</taxon>
        <taxon>Odocoileinae</taxon>
        <taxon>Rangifer</taxon>
    </lineage>
</organism>
<feature type="non-terminal residue" evidence="2">
    <location>
        <position position="107"/>
    </location>
</feature>
<gene>
    <name evidence="2" type="ORF">MRATA1EN1_LOCUS13053</name>
</gene>